<accession>A0A1I7ZTI2</accession>
<sequence>MTDPVVVKCKEMEELERDLDDKRRICTADRICERARRAIARCKQEMAALFTPKLEPGISATTSTMGNSVISKCKEMTLLQNDLKRAERMAHKRVNELRLAKRKQEIGGMLVPQLQLGPSASSSTSTPKTISVITLKNPQLQDELKLVEQKVCTADRLCEKARLAVVWCNQEMAALLVPKLEHPPQLARQLRWKNSVILWWIRGCFGCLCAKAIDKMW</sequence>
<dbReference type="AlphaFoldDB" id="A0A1I7ZTI2"/>
<evidence type="ECO:0000313" key="1">
    <source>
        <dbReference type="Proteomes" id="UP000095287"/>
    </source>
</evidence>
<proteinExistence type="predicted"/>
<name>A0A1I7ZTI2_9BILA</name>
<dbReference type="WBParaSite" id="L893_g2946.t1">
    <property type="protein sequence ID" value="L893_g2946.t1"/>
    <property type="gene ID" value="L893_g2946"/>
</dbReference>
<dbReference type="Proteomes" id="UP000095287">
    <property type="component" value="Unplaced"/>
</dbReference>
<keyword evidence="1" id="KW-1185">Reference proteome</keyword>
<protein>
    <submittedName>
        <fullName evidence="2">CUPID domain-containing protein</fullName>
    </submittedName>
</protein>
<organism evidence="1 2">
    <name type="scientific">Steinernema glaseri</name>
    <dbReference type="NCBI Taxonomy" id="37863"/>
    <lineage>
        <taxon>Eukaryota</taxon>
        <taxon>Metazoa</taxon>
        <taxon>Ecdysozoa</taxon>
        <taxon>Nematoda</taxon>
        <taxon>Chromadorea</taxon>
        <taxon>Rhabditida</taxon>
        <taxon>Tylenchina</taxon>
        <taxon>Panagrolaimomorpha</taxon>
        <taxon>Strongyloidoidea</taxon>
        <taxon>Steinernematidae</taxon>
        <taxon>Steinernema</taxon>
    </lineage>
</organism>
<reference evidence="2" key="1">
    <citation type="submission" date="2016-11" db="UniProtKB">
        <authorList>
            <consortium name="WormBaseParasite"/>
        </authorList>
    </citation>
    <scope>IDENTIFICATION</scope>
</reference>
<evidence type="ECO:0000313" key="2">
    <source>
        <dbReference type="WBParaSite" id="L893_g2946.t1"/>
    </source>
</evidence>